<dbReference type="InterPro" id="IPR003599">
    <property type="entry name" value="Ig_sub"/>
</dbReference>
<organism evidence="4 5">
    <name type="scientific">Anopheles culicifacies</name>
    <dbReference type="NCBI Taxonomy" id="139723"/>
    <lineage>
        <taxon>Eukaryota</taxon>
        <taxon>Metazoa</taxon>
        <taxon>Ecdysozoa</taxon>
        <taxon>Arthropoda</taxon>
        <taxon>Hexapoda</taxon>
        <taxon>Insecta</taxon>
        <taxon>Pterygota</taxon>
        <taxon>Neoptera</taxon>
        <taxon>Endopterygota</taxon>
        <taxon>Diptera</taxon>
        <taxon>Nematocera</taxon>
        <taxon>Culicoidea</taxon>
        <taxon>Culicidae</taxon>
        <taxon>Anophelinae</taxon>
        <taxon>Anopheles</taxon>
        <taxon>culicifacies species complex</taxon>
    </lineage>
</organism>
<keyword evidence="2" id="KW-0732">Signal</keyword>
<evidence type="ECO:0000313" key="5">
    <source>
        <dbReference type="Proteomes" id="UP000075883"/>
    </source>
</evidence>
<dbReference type="Pfam" id="PF07679">
    <property type="entry name" value="I-set"/>
    <property type="match status" value="1"/>
</dbReference>
<dbReference type="SUPFAM" id="SSF48726">
    <property type="entry name" value="Immunoglobulin"/>
    <property type="match status" value="2"/>
</dbReference>
<dbReference type="PROSITE" id="PS50835">
    <property type="entry name" value="IG_LIKE"/>
    <property type="match status" value="2"/>
</dbReference>
<dbReference type="InterPro" id="IPR013106">
    <property type="entry name" value="Ig_V-set"/>
</dbReference>
<dbReference type="SMART" id="SM00408">
    <property type="entry name" value="IGc2"/>
    <property type="match status" value="2"/>
</dbReference>
<evidence type="ECO:0000256" key="2">
    <source>
        <dbReference type="SAM" id="SignalP"/>
    </source>
</evidence>
<dbReference type="Proteomes" id="UP000075883">
    <property type="component" value="Unassembled WGS sequence"/>
</dbReference>
<evidence type="ECO:0000256" key="1">
    <source>
        <dbReference type="SAM" id="MobiDB-lite"/>
    </source>
</evidence>
<dbReference type="GO" id="GO:0050808">
    <property type="term" value="P:synapse organization"/>
    <property type="evidence" value="ECO:0007669"/>
    <property type="project" value="TreeGrafter"/>
</dbReference>
<dbReference type="InterPro" id="IPR013783">
    <property type="entry name" value="Ig-like_fold"/>
</dbReference>
<dbReference type="VEuPathDB" id="VectorBase:ACUA003971"/>
<proteinExistence type="predicted"/>
<evidence type="ECO:0000313" key="4">
    <source>
        <dbReference type="EnsemblMetazoa" id="ACUA003971-PA"/>
    </source>
</evidence>
<feature type="compositionally biased region" description="Acidic residues" evidence="1">
    <location>
        <begin position="53"/>
        <end position="64"/>
    </location>
</feature>
<keyword evidence="5" id="KW-1185">Reference proteome</keyword>
<dbReference type="InterPro" id="IPR003598">
    <property type="entry name" value="Ig_sub2"/>
</dbReference>
<sequence length="343" mass="38698">MKLPANGVAAIYLLLHCVSGSVLKSSALHSSSPFMNLPRNFWQEISVPYTDLPSDDDEQEDESAESTTHDPYPFFDDANMIANVTTQLGSDVYLHCRVNDLRERTVSWVRRKGDEIHLITVGRQTYSSDSRYSLQYQPPNDWQLLIQYSNERDEGHYECQISSYPPLVYLVYLIVVVPRVEIIDERGQATLDKFYKPGSTIELKCIISRVPQPTSYVTWKHGMRMLNYDTSRGGISVKTDLLPGGAMSRLYIANANRYDTGNYTCALADIAQAMVSVHVLNGTYHVLEWGFSSKSGSKFRLSYFQTGENPAAMQHGTGPQWQPMTSLVLFVQLLLLLGLSCVR</sequence>
<dbReference type="SMART" id="SM00409">
    <property type="entry name" value="IG"/>
    <property type="match status" value="2"/>
</dbReference>
<dbReference type="STRING" id="139723.A0A182LWZ7"/>
<protein>
    <recommendedName>
        <fullName evidence="3">Ig-like domain-containing protein</fullName>
    </recommendedName>
</protein>
<feature type="domain" description="Ig-like" evidence="3">
    <location>
        <begin position="73"/>
        <end position="163"/>
    </location>
</feature>
<dbReference type="Gene3D" id="2.60.40.10">
    <property type="entry name" value="Immunoglobulins"/>
    <property type="match status" value="2"/>
</dbReference>
<reference evidence="5" key="1">
    <citation type="submission" date="2013-09" db="EMBL/GenBank/DDBJ databases">
        <title>The Genome Sequence of Anopheles culicifacies species A.</title>
        <authorList>
            <consortium name="The Broad Institute Genomics Platform"/>
            <person name="Neafsey D.E."/>
            <person name="Besansky N."/>
            <person name="Howell P."/>
            <person name="Walton C."/>
            <person name="Young S.K."/>
            <person name="Zeng Q."/>
            <person name="Gargeya S."/>
            <person name="Fitzgerald M."/>
            <person name="Haas B."/>
            <person name="Abouelleil A."/>
            <person name="Allen A.W."/>
            <person name="Alvarado L."/>
            <person name="Arachchi H.M."/>
            <person name="Berlin A.M."/>
            <person name="Chapman S.B."/>
            <person name="Gainer-Dewar J."/>
            <person name="Goldberg J."/>
            <person name="Griggs A."/>
            <person name="Gujja S."/>
            <person name="Hansen M."/>
            <person name="Howarth C."/>
            <person name="Imamovic A."/>
            <person name="Ireland A."/>
            <person name="Larimer J."/>
            <person name="McCowan C."/>
            <person name="Murphy C."/>
            <person name="Pearson M."/>
            <person name="Poon T.W."/>
            <person name="Priest M."/>
            <person name="Roberts A."/>
            <person name="Saif S."/>
            <person name="Shea T."/>
            <person name="Sisk P."/>
            <person name="Sykes S."/>
            <person name="Wortman J."/>
            <person name="Nusbaum C."/>
            <person name="Birren B."/>
        </authorList>
    </citation>
    <scope>NUCLEOTIDE SEQUENCE [LARGE SCALE GENOMIC DNA]</scope>
    <source>
        <strain evidence="5">A-37</strain>
    </source>
</reference>
<dbReference type="FunFam" id="2.60.40.10:FF:001278">
    <property type="entry name" value="Defective proboscis extension response"/>
    <property type="match status" value="1"/>
</dbReference>
<dbReference type="PANTHER" id="PTHR23279">
    <property type="entry name" value="DEFECTIVE PROBOSCIS EXTENSION RESPONSE DPR -RELATED"/>
    <property type="match status" value="1"/>
</dbReference>
<dbReference type="PANTHER" id="PTHR23279:SF12">
    <property type="entry name" value="DEFECTIVE PROBOSCIS EXTENSION RESPONSE 14, ISOFORM A-RELATED"/>
    <property type="match status" value="1"/>
</dbReference>
<feature type="signal peptide" evidence="2">
    <location>
        <begin position="1"/>
        <end position="20"/>
    </location>
</feature>
<dbReference type="InterPro" id="IPR037448">
    <property type="entry name" value="Zig-8"/>
</dbReference>
<dbReference type="FunFam" id="2.60.40.10:FF:001598">
    <property type="entry name" value="Defective proboscis extension response"/>
    <property type="match status" value="1"/>
</dbReference>
<feature type="domain" description="Ig-like" evidence="3">
    <location>
        <begin position="178"/>
        <end position="276"/>
    </location>
</feature>
<dbReference type="EnsemblMetazoa" id="ACUA003971-RA">
    <property type="protein sequence ID" value="ACUA003971-PA"/>
    <property type="gene ID" value="ACUA003971"/>
</dbReference>
<dbReference type="EMBL" id="AXCM01015115">
    <property type="status" value="NOT_ANNOTATED_CDS"/>
    <property type="molecule type" value="Genomic_DNA"/>
</dbReference>
<evidence type="ECO:0000259" key="3">
    <source>
        <dbReference type="PROSITE" id="PS50835"/>
    </source>
</evidence>
<feature type="chain" id="PRO_5008127577" description="Ig-like domain-containing protein" evidence="2">
    <location>
        <begin position="21"/>
        <end position="343"/>
    </location>
</feature>
<name>A0A182LWZ7_9DIPT</name>
<reference evidence="4" key="2">
    <citation type="submission" date="2020-05" db="UniProtKB">
        <authorList>
            <consortium name="EnsemblMetazoa"/>
        </authorList>
    </citation>
    <scope>IDENTIFICATION</scope>
    <source>
        <strain evidence="4">A-37</strain>
    </source>
</reference>
<accession>A0A182LWZ7</accession>
<dbReference type="InterPro" id="IPR013098">
    <property type="entry name" value="Ig_I-set"/>
</dbReference>
<dbReference type="AlphaFoldDB" id="A0A182LWZ7"/>
<dbReference type="GO" id="GO:0032589">
    <property type="term" value="C:neuron projection membrane"/>
    <property type="evidence" value="ECO:0007669"/>
    <property type="project" value="TreeGrafter"/>
</dbReference>
<dbReference type="InterPro" id="IPR007110">
    <property type="entry name" value="Ig-like_dom"/>
</dbReference>
<dbReference type="InterPro" id="IPR036179">
    <property type="entry name" value="Ig-like_dom_sf"/>
</dbReference>
<dbReference type="Pfam" id="PF07686">
    <property type="entry name" value="V-set"/>
    <property type="match status" value="1"/>
</dbReference>
<feature type="region of interest" description="Disordered" evidence="1">
    <location>
        <begin position="52"/>
        <end position="71"/>
    </location>
</feature>